<evidence type="ECO:0000313" key="7">
    <source>
        <dbReference type="Proteomes" id="UP001139157"/>
    </source>
</evidence>
<keyword evidence="4" id="KW-0045">Antibiotic biosynthesis</keyword>
<accession>A0A9X2EFB9</accession>
<keyword evidence="2" id="KW-0560">Oxidoreductase</keyword>
<name>A0A9X2EFB9_9NOCA</name>
<reference evidence="6" key="1">
    <citation type="submission" date="2022-06" db="EMBL/GenBank/DDBJ databases">
        <title>Novel species in genus nocardia.</title>
        <authorList>
            <person name="Li F."/>
        </authorList>
    </citation>
    <scope>NUCLEOTIDE SEQUENCE</scope>
    <source>
        <strain evidence="6">CDC141</strain>
    </source>
</reference>
<feature type="domain" description="TauD/TfdA-like" evidence="5">
    <location>
        <begin position="20"/>
        <end position="306"/>
    </location>
</feature>
<evidence type="ECO:0000313" key="6">
    <source>
        <dbReference type="EMBL" id="MCM6778425.1"/>
    </source>
</evidence>
<dbReference type="Proteomes" id="UP001139157">
    <property type="component" value="Unassembled WGS sequence"/>
</dbReference>
<dbReference type="InterPro" id="IPR042098">
    <property type="entry name" value="TauD-like_sf"/>
</dbReference>
<dbReference type="InterPro" id="IPR003819">
    <property type="entry name" value="TauD/TfdA-like"/>
</dbReference>
<dbReference type="GO" id="GO:0051213">
    <property type="term" value="F:dioxygenase activity"/>
    <property type="evidence" value="ECO:0007669"/>
    <property type="project" value="UniProtKB-KW"/>
</dbReference>
<comment type="cofactor">
    <cofactor evidence="1">
        <name>Fe(2+)</name>
        <dbReference type="ChEBI" id="CHEBI:29033"/>
    </cofactor>
</comment>
<protein>
    <submittedName>
        <fullName evidence="6">TauD/TfdA family dioxygenase</fullName>
    </submittedName>
</protein>
<keyword evidence="7" id="KW-1185">Reference proteome</keyword>
<keyword evidence="6" id="KW-0223">Dioxygenase</keyword>
<dbReference type="AlphaFoldDB" id="A0A9X2EFB9"/>
<evidence type="ECO:0000256" key="3">
    <source>
        <dbReference type="ARBA" id="ARBA00023004"/>
    </source>
</evidence>
<dbReference type="Gene3D" id="3.60.130.10">
    <property type="entry name" value="Clavaminate synthase-like"/>
    <property type="match status" value="1"/>
</dbReference>
<proteinExistence type="predicted"/>
<evidence type="ECO:0000256" key="2">
    <source>
        <dbReference type="ARBA" id="ARBA00023002"/>
    </source>
</evidence>
<keyword evidence="3" id="KW-0408">Iron</keyword>
<dbReference type="InterPro" id="IPR050411">
    <property type="entry name" value="AlphaKG_dependent_hydroxylases"/>
</dbReference>
<evidence type="ECO:0000259" key="5">
    <source>
        <dbReference type="Pfam" id="PF02668"/>
    </source>
</evidence>
<dbReference type="Pfam" id="PF02668">
    <property type="entry name" value="TauD"/>
    <property type="match status" value="1"/>
</dbReference>
<organism evidence="6 7">
    <name type="scientific">Nocardia pulmonis</name>
    <dbReference type="NCBI Taxonomy" id="2951408"/>
    <lineage>
        <taxon>Bacteria</taxon>
        <taxon>Bacillati</taxon>
        <taxon>Actinomycetota</taxon>
        <taxon>Actinomycetes</taxon>
        <taxon>Mycobacteriales</taxon>
        <taxon>Nocardiaceae</taxon>
        <taxon>Nocardia</taxon>
    </lineage>
</organism>
<comment type="caution">
    <text evidence="6">The sequence shown here is derived from an EMBL/GenBank/DDBJ whole genome shotgun (WGS) entry which is preliminary data.</text>
</comment>
<sequence length="329" mass="36034">MMPTNVIRHRGVPATFDCGPRVENWIAGHMEEIRETFAATGVVLLRGLGTVADRFDTVVAHITGEQPQPYAGGATPRTRLHENVYTSTDFPPQYAIDLHSEMAYATTWPRYLGFCCTRAASRDGATPIAPTDVVAERIPARLRAALDEVGVRYRRCFHPLLGEDWTVAFGTDDLEALEVAVRQRGEQLEVGSDGAVTTTIVLPAYLEIDGAAHWFNQVVAFNIRTLPDDLRADLLEVAGEERVPKNSTFGDGRPFSDEDIAAVRDAVASASIRFSWKPGDLLVIDNRRFAHGREPFAGAREIRVCMTGAGTWAPPYARRIVGTGVNGDA</sequence>
<dbReference type="EMBL" id="JAMRXG010000022">
    <property type="protein sequence ID" value="MCM6778425.1"/>
    <property type="molecule type" value="Genomic_DNA"/>
</dbReference>
<gene>
    <name evidence="6" type="ORF">NDR86_33545</name>
</gene>
<dbReference type="PANTHER" id="PTHR10696">
    <property type="entry name" value="GAMMA-BUTYROBETAINE HYDROXYLASE-RELATED"/>
    <property type="match status" value="1"/>
</dbReference>
<dbReference type="GO" id="GO:0017000">
    <property type="term" value="P:antibiotic biosynthetic process"/>
    <property type="evidence" value="ECO:0007669"/>
    <property type="project" value="UniProtKB-KW"/>
</dbReference>
<evidence type="ECO:0000256" key="1">
    <source>
        <dbReference type="ARBA" id="ARBA00001954"/>
    </source>
</evidence>
<dbReference type="SUPFAM" id="SSF51197">
    <property type="entry name" value="Clavaminate synthase-like"/>
    <property type="match status" value="1"/>
</dbReference>
<dbReference type="PANTHER" id="PTHR10696:SF56">
    <property type="entry name" value="TAUD_TFDA-LIKE DOMAIN-CONTAINING PROTEIN"/>
    <property type="match status" value="1"/>
</dbReference>
<evidence type="ECO:0000256" key="4">
    <source>
        <dbReference type="ARBA" id="ARBA00023194"/>
    </source>
</evidence>
<dbReference type="RefSeq" id="WP_251917936.1">
    <property type="nucleotide sequence ID" value="NZ_JAMRXG010000022.1"/>
</dbReference>